<keyword evidence="9 14" id="KW-0418">Kinase</keyword>
<dbReference type="PRINTS" id="PR00476">
    <property type="entry name" value="PHFRCTKINASE"/>
</dbReference>
<dbReference type="NCBIfam" id="NF002872">
    <property type="entry name" value="PRK03202.1"/>
    <property type="match status" value="1"/>
</dbReference>
<comment type="subunit">
    <text evidence="14">Homotetramer.</text>
</comment>
<evidence type="ECO:0000256" key="11">
    <source>
        <dbReference type="ARBA" id="ARBA00022842"/>
    </source>
</evidence>
<reference evidence="16 17" key="1">
    <citation type="submission" date="2023-09" db="EMBL/GenBank/DDBJ databases">
        <authorList>
            <person name="Rey-Velasco X."/>
        </authorList>
    </citation>
    <scope>NUCLEOTIDE SEQUENCE [LARGE SCALE GENOMIC DNA]</scope>
    <source>
        <strain evidence="16 17">F394</strain>
    </source>
</reference>
<feature type="binding site" description="in other chain" evidence="14">
    <location>
        <position position="228"/>
    </location>
    <ligand>
        <name>substrate</name>
        <note>ligand shared between dimeric partners</note>
    </ligand>
</feature>
<keyword evidence="10 14" id="KW-0067">ATP-binding</keyword>
<proteinExistence type="inferred from homology"/>
<keyword evidence="11 14" id="KW-0460">Magnesium</keyword>
<evidence type="ECO:0000256" key="4">
    <source>
        <dbReference type="ARBA" id="ARBA00022490"/>
    </source>
</evidence>
<organism evidence="16 17">
    <name type="scientific">Rubrivirga litoralis</name>
    <dbReference type="NCBI Taxonomy" id="3075598"/>
    <lineage>
        <taxon>Bacteria</taxon>
        <taxon>Pseudomonadati</taxon>
        <taxon>Rhodothermota</taxon>
        <taxon>Rhodothermia</taxon>
        <taxon>Rhodothermales</taxon>
        <taxon>Rubricoccaceae</taxon>
        <taxon>Rubrivirga</taxon>
    </lineage>
</organism>
<evidence type="ECO:0000259" key="15">
    <source>
        <dbReference type="Pfam" id="PF00365"/>
    </source>
</evidence>
<dbReference type="NCBIfam" id="TIGR02482">
    <property type="entry name" value="PFKA_ATP"/>
    <property type="match status" value="1"/>
</dbReference>
<comment type="similarity">
    <text evidence="14">Belongs to the phosphofructokinase type A (PFKA) family. ATP-dependent PFK group I subfamily. Prokaryotic clade 'B1' sub-subfamily.</text>
</comment>
<evidence type="ECO:0000313" key="16">
    <source>
        <dbReference type="EMBL" id="MDT0632228.1"/>
    </source>
</evidence>
<feature type="binding site" evidence="14">
    <location>
        <position position="108"/>
    </location>
    <ligand>
        <name>Mg(2+)</name>
        <dbReference type="ChEBI" id="CHEBI:18420"/>
        <note>catalytic</note>
    </ligand>
</feature>
<dbReference type="PROSITE" id="PS00433">
    <property type="entry name" value="PHOSPHOFRUCTOKINASE"/>
    <property type="match status" value="1"/>
</dbReference>
<dbReference type="PANTHER" id="PTHR13697">
    <property type="entry name" value="PHOSPHOFRUCTOKINASE"/>
    <property type="match status" value="1"/>
</dbReference>
<dbReference type="InterPro" id="IPR000023">
    <property type="entry name" value="Phosphofructokinase_dom"/>
</dbReference>
<feature type="binding site" evidence="14">
    <location>
        <begin position="107"/>
        <end position="110"/>
    </location>
    <ligand>
        <name>ATP</name>
        <dbReference type="ChEBI" id="CHEBI:30616"/>
    </ligand>
</feature>
<evidence type="ECO:0000256" key="10">
    <source>
        <dbReference type="ARBA" id="ARBA00022840"/>
    </source>
</evidence>
<dbReference type="SUPFAM" id="SSF53784">
    <property type="entry name" value="Phosphofructokinase"/>
    <property type="match status" value="1"/>
</dbReference>
<dbReference type="Gene3D" id="3.40.50.460">
    <property type="entry name" value="Phosphofructokinase domain"/>
    <property type="match status" value="1"/>
</dbReference>
<comment type="caution">
    <text evidence="16">The sequence shown here is derived from an EMBL/GenBank/DDBJ whole genome shotgun (WGS) entry which is preliminary data.</text>
</comment>
<feature type="binding site" evidence="14">
    <location>
        <begin position="26"/>
        <end position="30"/>
    </location>
    <ligand>
        <name>ADP</name>
        <dbReference type="ChEBI" id="CHEBI:456216"/>
        <note>allosteric activator; ligand shared between dimeric partners</note>
    </ligand>
</feature>
<keyword evidence="5 14" id="KW-0021">Allosteric enzyme</keyword>
<feature type="binding site" evidence="14">
    <location>
        <begin position="77"/>
        <end position="78"/>
    </location>
    <ligand>
        <name>ATP</name>
        <dbReference type="ChEBI" id="CHEBI:30616"/>
    </ligand>
</feature>
<dbReference type="InterPro" id="IPR035966">
    <property type="entry name" value="PKF_sf"/>
</dbReference>
<feature type="binding site" evidence="14">
    <location>
        <position position="254"/>
    </location>
    <ligand>
        <name>substrate</name>
        <note>ligand shared between dimeric partners</note>
    </ligand>
</feature>
<keyword evidence="8 14" id="KW-0547">Nucleotide-binding</keyword>
<dbReference type="EC" id="2.7.1.11" evidence="14"/>
<comment type="catalytic activity">
    <reaction evidence="13 14">
        <text>beta-D-fructose 6-phosphate + ATP = beta-D-fructose 1,6-bisphosphate + ADP + H(+)</text>
        <dbReference type="Rhea" id="RHEA:16109"/>
        <dbReference type="ChEBI" id="CHEBI:15378"/>
        <dbReference type="ChEBI" id="CHEBI:30616"/>
        <dbReference type="ChEBI" id="CHEBI:32966"/>
        <dbReference type="ChEBI" id="CHEBI:57634"/>
        <dbReference type="ChEBI" id="CHEBI:456216"/>
        <dbReference type="EC" id="2.7.1.11"/>
    </reaction>
</comment>
<name>A0ABU3BSH7_9BACT</name>
<feature type="binding site" description="in other chain" evidence="14">
    <location>
        <begin position="260"/>
        <end position="263"/>
    </location>
    <ligand>
        <name>substrate</name>
        <note>ligand shared between dimeric partners</note>
    </ligand>
</feature>
<comment type="cofactor">
    <cofactor evidence="1 14">
        <name>Mg(2+)</name>
        <dbReference type="ChEBI" id="CHEBI:18420"/>
    </cofactor>
</comment>
<evidence type="ECO:0000256" key="13">
    <source>
        <dbReference type="ARBA" id="ARBA00048070"/>
    </source>
</evidence>
<feature type="active site" description="Proton acceptor" evidence="14">
    <location>
        <position position="133"/>
    </location>
</feature>
<evidence type="ECO:0000256" key="9">
    <source>
        <dbReference type="ARBA" id="ARBA00022777"/>
    </source>
</evidence>
<evidence type="ECO:0000256" key="6">
    <source>
        <dbReference type="ARBA" id="ARBA00022679"/>
    </source>
</evidence>
<dbReference type="InterPro" id="IPR012828">
    <property type="entry name" value="PFKA_ATP_prok"/>
</dbReference>
<evidence type="ECO:0000256" key="7">
    <source>
        <dbReference type="ARBA" id="ARBA00022723"/>
    </source>
</evidence>
<comment type="pathway">
    <text evidence="3 14">Carbohydrate degradation; glycolysis; D-glyceraldehyde 3-phosphate and glycerone phosphate from D-glucose: step 3/4.</text>
</comment>
<protein>
    <recommendedName>
        <fullName evidence="14">ATP-dependent 6-phosphofructokinase</fullName>
        <shortName evidence="14">ATP-PFK</shortName>
        <shortName evidence="14">Phosphofructokinase</shortName>
        <ecNumber evidence="14">2.7.1.11</ecNumber>
    </recommendedName>
    <alternativeName>
        <fullName evidence="14">Phosphohexokinase</fullName>
    </alternativeName>
</protein>
<evidence type="ECO:0000256" key="5">
    <source>
        <dbReference type="ARBA" id="ARBA00022533"/>
    </source>
</evidence>
<comment type="function">
    <text evidence="14">Catalyzes the phosphorylation of D-fructose 6-phosphate to fructose 1,6-bisphosphate by ATP, the first committing step of glycolysis.</text>
</comment>
<keyword evidence="4 14" id="KW-0963">Cytoplasm</keyword>
<feature type="binding site" description="in other chain" evidence="14">
    <location>
        <begin position="131"/>
        <end position="133"/>
    </location>
    <ligand>
        <name>substrate</name>
        <note>ligand shared between dimeric partners</note>
    </ligand>
</feature>
<accession>A0ABU3BSH7</accession>
<dbReference type="PANTHER" id="PTHR13697:SF4">
    <property type="entry name" value="ATP-DEPENDENT 6-PHOSPHOFRUCTOKINASE"/>
    <property type="match status" value="1"/>
</dbReference>
<evidence type="ECO:0000256" key="14">
    <source>
        <dbReference type="HAMAP-Rule" id="MF_00339"/>
    </source>
</evidence>
<feature type="binding site" evidence="14">
    <location>
        <position position="16"/>
    </location>
    <ligand>
        <name>ATP</name>
        <dbReference type="ChEBI" id="CHEBI:30616"/>
    </ligand>
</feature>
<comment type="caution">
    <text evidence="14">Lacks conserved residue(s) required for the propagation of feature annotation.</text>
</comment>
<evidence type="ECO:0000256" key="1">
    <source>
        <dbReference type="ARBA" id="ARBA00001946"/>
    </source>
</evidence>
<dbReference type="Proteomes" id="UP001267426">
    <property type="component" value="Unassembled WGS sequence"/>
</dbReference>
<evidence type="ECO:0000256" key="3">
    <source>
        <dbReference type="ARBA" id="ARBA00004679"/>
    </source>
</evidence>
<evidence type="ECO:0000256" key="2">
    <source>
        <dbReference type="ARBA" id="ARBA00004496"/>
    </source>
</evidence>
<gene>
    <name evidence="14 16" type="primary">pfkA</name>
    <name evidence="16" type="ORF">RM540_10770</name>
</gene>
<dbReference type="InterPro" id="IPR022953">
    <property type="entry name" value="ATP_PFK"/>
</dbReference>
<dbReference type="RefSeq" id="WP_311663939.1">
    <property type="nucleotide sequence ID" value="NZ_JAVRHT010000024.1"/>
</dbReference>
<feature type="binding site" description="in other chain" evidence="14">
    <location>
        <begin position="191"/>
        <end position="193"/>
    </location>
    <ligand>
        <name>ADP</name>
        <dbReference type="ChEBI" id="CHEBI:456216"/>
        <note>allosteric activator; ligand shared between dimeric partners</note>
    </ligand>
</feature>
<dbReference type="Pfam" id="PF00365">
    <property type="entry name" value="PFK"/>
    <property type="match status" value="1"/>
</dbReference>
<feature type="binding site" description="in other chain" evidence="14">
    <location>
        <begin position="175"/>
        <end position="177"/>
    </location>
    <ligand>
        <name>substrate</name>
        <note>ligand shared between dimeric partners</note>
    </ligand>
</feature>
<feature type="binding site" description="in other chain" evidence="14">
    <location>
        <position position="160"/>
    </location>
    <ligand>
        <name>ADP</name>
        <dbReference type="ChEBI" id="CHEBI:456216"/>
        <note>allosteric activator; ligand shared between dimeric partners</note>
    </ligand>
</feature>
<dbReference type="PIRSF" id="PIRSF000532">
    <property type="entry name" value="ATP_PFK_prok"/>
    <property type="match status" value="1"/>
</dbReference>
<keyword evidence="17" id="KW-1185">Reference proteome</keyword>
<sequence length="329" mass="34531">MTSHELTRIGVFTSGGDAPGMNACIRAAVRRAVAEGLGVVGIRRGYAGMIEGDFVEMDRQSVSNILQQGGTILKSARSDEFRTPEGRAKAAANLRAEGIDALVAIGGDGTLQASTHLATEHDVVVVGCPGTIDNDLFGTDETIGFDTALNTALDSIDKIRDTADAHDRLFLVEVMGRDTGFIALACGIGGGAELVLIPEMLTDVGAIKERILSLMAAQSRSSIVVVAEGDELGGAHMIREALSEDPAFDQIDTRVSVLGHIQRGGSPTARDRVLASRLGAGAVEALLEGHAGVMVGVVNGDLKLTPMRNTWSRKKTIDYDLVQLSALLS</sequence>
<comment type="subcellular location">
    <subcellularLocation>
        <location evidence="2 14">Cytoplasm</location>
    </subcellularLocation>
</comment>
<dbReference type="EMBL" id="JAVRHT010000024">
    <property type="protein sequence ID" value="MDT0632228.1"/>
    <property type="molecule type" value="Genomic_DNA"/>
</dbReference>
<evidence type="ECO:0000256" key="12">
    <source>
        <dbReference type="ARBA" id="ARBA00023152"/>
    </source>
</evidence>
<dbReference type="InterPro" id="IPR012003">
    <property type="entry name" value="ATP_PFK_prok-type"/>
</dbReference>
<keyword evidence="7 14" id="KW-0479">Metal-binding</keyword>
<dbReference type="HAMAP" id="MF_00339">
    <property type="entry name" value="Phosphofructokinase_I_B1"/>
    <property type="match status" value="1"/>
</dbReference>
<feature type="domain" description="Phosphofructokinase" evidence="15">
    <location>
        <begin position="8"/>
        <end position="286"/>
    </location>
</feature>
<keyword evidence="12 14" id="KW-0324">Glycolysis</keyword>
<dbReference type="Gene3D" id="3.40.50.450">
    <property type="match status" value="1"/>
</dbReference>
<feature type="binding site" evidence="14">
    <location>
        <position position="168"/>
    </location>
    <ligand>
        <name>substrate</name>
        <note>ligand shared between dimeric partners</note>
    </ligand>
</feature>
<keyword evidence="6 14" id="KW-0808">Transferase</keyword>
<evidence type="ECO:0000313" key="17">
    <source>
        <dbReference type="Proteomes" id="UP001267426"/>
    </source>
</evidence>
<dbReference type="InterPro" id="IPR015912">
    <property type="entry name" value="Phosphofructokinase_CS"/>
</dbReference>
<comment type="activity regulation">
    <text evidence="14">Allosterically activated by ADP and other diphosphonucleosides, and allosterically inhibited by phosphoenolpyruvate.</text>
</comment>
<dbReference type="GO" id="GO:0003872">
    <property type="term" value="F:6-phosphofructokinase activity"/>
    <property type="evidence" value="ECO:0007669"/>
    <property type="project" value="UniProtKB-EC"/>
</dbReference>
<evidence type="ECO:0000256" key="8">
    <source>
        <dbReference type="ARBA" id="ARBA00022741"/>
    </source>
</evidence>